<dbReference type="PANTHER" id="PTHR12227">
    <property type="entry name" value="GLYCERATE KINASE"/>
    <property type="match status" value="1"/>
</dbReference>
<accession>A0A2H0YYE3</accession>
<dbReference type="AlphaFoldDB" id="A0A2H0YYE3"/>
<dbReference type="InterPro" id="IPR039760">
    <property type="entry name" value="MOFRL_protein"/>
</dbReference>
<dbReference type="Pfam" id="PF13660">
    <property type="entry name" value="DUF4147"/>
    <property type="match status" value="1"/>
</dbReference>
<dbReference type="PANTHER" id="PTHR12227:SF0">
    <property type="entry name" value="GLYCERATE KINASE"/>
    <property type="match status" value="1"/>
</dbReference>
<dbReference type="InterPro" id="IPR038614">
    <property type="entry name" value="GK_N_sf"/>
</dbReference>
<dbReference type="GO" id="GO:0005737">
    <property type="term" value="C:cytoplasm"/>
    <property type="evidence" value="ECO:0007669"/>
    <property type="project" value="TreeGrafter"/>
</dbReference>
<dbReference type="InterPro" id="IPR025286">
    <property type="entry name" value="MOFRL_assoc_dom"/>
</dbReference>
<dbReference type="InterPro" id="IPR037035">
    <property type="entry name" value="GK-like_C_sf"/>
</dbReference>
<organism evidence="3 4">
    <name type="scientific">Candidatus Kaiserbacteria bacterium CG08_land_8_20_14_0_20_50_21</name>
    <dbReference type="NCBI Taxonomy" id="1974604"/>
    <lineage>
        <taxon>Bacteria</taxon>
        <taxon>Candidatus Kaiseribacteriota</taxon>
    </lineage>
</organism>
<evidence type="ECO:0008006" key="5">
    <source>
        <dbReference type="Google" id="ProtNLM"/>
    </source>
</evidence>
<feature type="non-terminal residue" evidence="3">
    <location>
        <position position="1"/>
    </location>
</feature>
<comment type="caution">
    <text evidence="3">The sequence shown here is derived from an EMBL/GenBank/DDBJ whole genome shotgun (WGS) entry which is preliminary data.</text>
</comment>
<evidence type="ECO:0000313" key="3">
    <source>
        <dbReference type="EMBL" id="PIS43466.1"/>
    </source>
</evidence>
<reference evidence="4" key="1">
    <citation type="submission" date="2017-09" db="EMBL/GenBank/DDBJ databases">
        <title>Depth-based differentiation of microbial function through sediment-hosted aquifers and enrichment of novel symbionts in the deep terrestrial subsurface.</title>
        <authorList>
            <person name="Probst A.J."/>
            <person name="Ladd B."/>
            <person name="Jarett J.K."/>
            <person name="Geller-Mcgrath D.E."/>
            <person name="Sieber C.M.K."/>
            <person name="Emerson J.B."/>
            <person name="Anantharaman K."/>
            <person name="Thomas B.C."/>
            <person name="Malmstrom R."/>
            <person name="Stieglmeier M."/>
            <person name="Klingl A."/>
            <person name="Woyke T."/>
            <person name="Ryan C.M."/>
            <person name="Banfield J.F."/>
        </authorList>
    </citation>
    <scope>NUCLEOTIDE SEQUENCE [LARGE SCALE GENOMIC DNA]</scope>
</reference>
<sequence length="438" mass="47145">SAILIQMGQIQNISELAMNDSRRDALAIAEAGYEAINVGASLARKLVIKNGELCIGDKTYRLAGRRVFFVGVGKCAFTASGAIENLFSNYLEGGIALDVSSVGHEHLTKIEMHIGTHPLPSEVNVRATERIIEFLSGRREDDLIIFLISGGGSVLLCSPPANMTYADESALWRELTARGAGIQEINTVRKHLSRARGGGLAAASYPAEVISLIVSDVPGNNIEYIASGPTVRDSSTVDDARAVLARYSIALPESIDFVETPKEERYFERATNVLFLTNNDALSAMRDEAARRGYAAEIADDRYTGEAREVGRGIVHLLHDAAPKTVRLYAGESTVTLDTRTRARGIGGRNQETALAALKDIRVGELILPFASDGHDNTDHAGAIGDDLARAHALAQNLSIEEFLSAHRSYDFFSTTGDALQTGYTGSNVSDLIIALKI</sequence>
<dbReference type="Pfam" id="PF05161">
    <property type="entry name" value="MOFRL"/>
    <property type="match status" value="1"/>
</dbReference>
<gene>
    <name evidence="3" type="ORF">COT23_01115</name>
</gene>
<evidence type="ECO:0000259" key="1">
    <source>
        <dbReference type="Pfam" id="PF05161"/>
    </source>
</evidence>
<proteinExistence type="predicted"/>
<dbReference type="InterPro" id="IPR007835">
    <property type="entry name" value="MOFRL"/>
</dbReference>
<dbReference type="GO" id="GO:0008887">
    <property type="term" value="F:glycerate kinase activity"/>
    <property type="evidence" value="ECO:0007669"/>
    <property type="project" value="InterPro"/>
</dbReference>
<dbReference type="Gene3D" id="3.40.1480.10">
    <property type="entry name" value="MOFRL domain"/>
    <property type="match status" value="1"/>
</dbReference>
<feature type="domain" description="MOFRL" evidence="1">
    <location>
        <begin position="327"/>
        <end position="431"/>
    </location>
</feature>
<evidence type="ECO:0000259" key="2">
    <source>
        <dbReference type="Pfam" id="PF13660"/>
    </source>
</evidence>
<feature type="domain" description="MOFRL-associated" evidence="2">
    <location>
        <begin position="25"/>
        <end position="255"/>
    </location>
</feature>
<evidence type="ECO:0000313" key="4">
    <source>
        <dbReference type="Proteomes" id="UP000228687"/>
    </source>
</evidence>
<dbReference type="Proteomes" id="UP000228687">
    <property type="component" value="Unassembled WGS sequence"/>
</dbReference>
<name>A0A2H0YYE3_9BACT</name>
<protein>
    <recommendedName>
        <fullName evidence="5">Glycerate kinase</fullName>
    </recommendedName>
</protein>
<dbReference type="EMBL" id="PEXT01000023">
    <property type="protein sequence ID" value="PIS43466.1"/>
    <property type="molecule type" value="Genomic_DNA"/>
</dbReference>
<dbReference type="SUPFAM" id="SSF82544">
    <property type="entry name" value="GckA/TtuD-like"/>
    <property type="match status" value="1"/>
</dbReference>
<dbReference type="Gene3D" id="3.40.50.10180">
    <property type="entry name" value="Glycerate kinase, MOFRL-like N-terminal domain"/>
    <property type="match status" value="1"/>
</dbReference>